<dbReference type="EMBL" id="CAJNOM010000893">
    <property type="protein sequence ID" value="CAF1575833.1"/>
    <property type="molecule type" value="Genomic_DNA"/>
</dbReference>
<dbReference type="Proteomes" id="UP000663832">
    <property type="component" value="Unassembled WGS sequence"/>
</dbReference>
<protein>
    <submittedName>
        <fullName evidence="1">Uncharacterized protein</fullName>
    </submittedName>
</protein>
<gene>
    <name evidence="1" type="ORF">QVE165_LOCUS49371</name>
</gene>
<comment type="caution">
    <text evidence="1">The sequence shown here is derived from an EMBL/GenBank/DDBJ whole genome shotgun (WGS) entry which is preliminary data.</text>
</comment>
<reference evidence="1" key="1">
    <citation type="submission" date="2021-02" db="EMBL/GenBank/DDBJ databases">
        <authorList>
            <person name="Nowell W R."/>
        </authorList>
    </citation>
    <scope>NUCLEOTIDE SEQUENCE</scope>
</reference>
<keyword evidence="2" id="KW-1185">Reference proteome</keyword>
<proteinExistence type="predicted"/>
<dbReference type="AlphaFoldDB" id="A0A815YZD6"/>
<evidence type="ECO:0000313" key="2">
    <source>
        <dbReference type="Proteomes" id="UP000663832"/>
    </source>
</evidence>
<sequence length="34" mass="4008">MPFIGRDWRGDGEQWTKSEIGSWERSRRISLSSP</sequence>
<feature type="non-terminal residue" evidence="1">
    <location>
        <position position="34"/>
    </location>
</feature>
<accession>A0A815YZD6</accession>
<dbReference type="OrthoDB" id="9991467at2759"/>
<name>A0A815YZD6_9BILA</name>
<evidence type="ECO:0000313" key="1">
    <source>
        <dbReference type="EMBL" id="CAF1575833.1"/>
    </source>
</evidence>
<organism evidence="1 2">
    <name type="scientific">Adineta steineri</name>
    <dbReference type="NCBI Taxonomy" id="433720"/>
    <lineage>
        <taxon>Eukaryota</taxon>
        <taxon>Metazoa</taxon>
        <taxon>Spiralia</taxon>
        <taxon>Gnathifera</taxon>
        <taxon>Rotifera</taxon>
        <taxon>Eurotatoria</taxon>
        <taxon>Bdelloidea</taxon>
        <taxon>Adinetida</taxon>
        <taxon>Adinetidae</taxon>
        <taxon>Adineta</taxon>
    </lineage>
</organism>